<evidence type="ECO:0000313" key="4">
    <source>
        <dbReference type="EMBL" id="NJP47274.1"/>
    </source>
</evidence>
<dbReference type="SUPFAM" id="SSF51445">
    <property type="entry name" value="(Trans)glycosidases"/>
    <property type="match status" value="1"/>
</dbReference>
<dbReference type="InterPro" id="IPR018077">
    <property type="entry name" value="Glyco_hydro_fam25_subgr"/>
</dbReference>
<comment type="similarity">
    <text evidence="1">Belongs to the glycosyl hydrolase 25 family.</text>
</comment>
<dbReference type="CDD" id="cd00599">
    <property type="entry name" value="GH25_muramidase"/>
    <property type="match status" value="1"/>
</dbReference>
<comment type="caution">
    <text evidence="4">The sequence shown here is derived from an EMBL/GenBank/DDBJ whole genome shotgun (WGS) entry which is preliminary data.</text>
</comment>
<keyword evidence="2" id="KW-0378">Hydrolase</keyword>
<dbReference type="PANTHER" id="PTHR34135:SF2">
    <property type="entry name" value="LYSOZYME"/>
    <property type="match status" value="1"/>
</dbReference>
<keyword evidence="5" id="KW-1185">Reference proteome</keyword>
<evidence type="ECO:0000256" key="2">
    <source>
        <dbReference type="ARBA" id="ARBA00022801"/>
    </source>
</evidence>
<dbReference type="InterPro" id="IPR002053">
    <property type="entry name" value="Glyco_hydro_25"/>
</dbReference>
<name>A0ABX0ZYB6_9ACTN</name>
<sequence>MTVNGIDVASYQSSDYATKGLDFVVVKATEGSGYVNPKHAGQVATARSHGLVVGHYHFARPGSVNAQADYFLAHAGAKPGDFLALDWEDAGVSNANKDAWLKHVKSKAPDHRVVLYCNRDFWLHRDTTSYCADGLWIADPSAPKGHPRVQHPWLFHQYSEAGGLDHNVGNFAGRAALRTWAAKGAAAAAETGPDV</sequence>
<proteinExistence type="inferred from homology"/>
<evidence type="ECO:0000256" key="3">
    <source>
        <dbReference type="ARBA" id="ARBA00023295"/>
    </source>
</evidence>
<dbReference type="Proteomes" id="UP000734511">
    <property type="component" value="Unassembled WGS sequence"/>
</dbReference>
<dbReference type="SMART" id="SM00641">
    <property type="entry name" value="Glyco_25"/>
    <property type="match status" value="1"/>
</dbReference>
<dbReference type="PROSITE" id="PS51904">
    <property type="entry name" value="GLYCOSYL_HYDROL_F25_2"/>
    <property type="match status" value="1"/>
</dbReference>
<keyword evidence="3" id="KW-0326">Glycosidase</keyword>
<evidence type="ECO:0000313" key="5">
    <source>
        <dbReference type="Proteomes" id="UP000734511"/>
    </source>
</evidence>
<dbReference type="EMBL" id="JAATEJ010000028">
    <property type="protein sequence ID" value="NJP47274.1"/>
    <property type="molecule type" value="Genomic_DNA"/>
</dbReference>
<dbReference type="InterPro" id="IPR017853">
    <property type="entry name" value="GH"/>
</dbReference>
<dbReference type="Gene3D" id="3.20.20.80">
    <property type="entry name" value="Glycosidases"/>
    <property type="match status" value="1"/>
</dbReference>
<accession>A0ABX0ZYB6</accession>
<dbReference type="RefSeq" id="WP_167986109.1">
    <property type="nucleotide sequence ID" value="NZ_JAATEJ010000028.1"/>
</dbReference>
<evidence type="ECO:0000256" key="1">
    <source>
        <dbReference type="ARBA" id="ARBA00010646"/>
    </source>
</evidence>
<reference evidence="4 5" key="1">
    <citation type="submission" date="2020-03" db="EMBL/GenBank/DDBJ databases">
        <title>WGS of actinomycetes isolated from Thailand.</title>
        <authorList>
            <person name="Thawai C."/>
        </authorList>
    </citation>
    <scope>NUCLEOTIDE SEQUENCE [LARGE SCALE GENOMIC DNA]</scope>
    <source>
        <strain evidence="4 5">PRB2-1</strain>
    </source>
</reference>
<dbReference type="Pfam" id="PF01183">
    <property type="entry name" value="Glyco_hydro_25"/>
    <property type="match status" value="1"/>
</dbReference>
<organism evidence="4 5">
    <name type="scientific">Actinacidiphila epipremni</name>
    <dbReference type="NCBI Taxonomy" id="2053013"/>
    <lineage>
        <taxon>Bacteria</taxon>
        <taxon>Bacillati</taxon>
        <taxon>Actinomycetota</taxon>
        <taxon>Actinomycetes</taxon>
        <taxon>Kitasatosporales</taxon>
        <taxon>Streptomycetaceae</taxon>
        <taxon>Actinacidiphila</taxon>
    </lineage>
</organism>
<gene>
    <name evidence="4" type="ORF">HCN08_28300</name>
</gene>
<protein>
    <submittedName>
        <fullName evidence="4">Muramidase</fullName>
    </submittedName>
</protein>
<dbReference type="PANTHER" id="PTHR34135">
    <property type="entry name" value="LYSOZYME"/>
    <property type="match status" value="1"/>
</dbReference>